<keyword evidence="2" id="KW-0808">Transferase</keyword>
<keyword evidence="5 6" id="KW-0067">ATP-binding</keyword>
<reference evidence="10 11" key="1">
    <citation type="submission" date="2014-09" db="EMBL/GenBank/DDBJ databases">
        <authorList>
            <person name="Ellenberger Sabrina"/>
        </authorList>
    </citation>
    <scope>NUCLEOTIDE SEQUENCE [LARGE SCALE GENOMIC DNA]</scope>
    <source>
        <strain evidence="10 11">CBS 412.66</strain>
    </source>
</reference>
<evidence type="ECO:0000256" key="5">
    <source>
        <dbReference type="ARBA" id="ARBA00022840"/>
    </source>
</evidence>
<feature type="compositionally biased region" description="Pro residues" evidence="7">
    <location>
        <begin position="612"/>
        <end position="638"/>
    </location>
</feature>
<dbReference type="PANTHER" id="PTHR24355:SF30">
    <property type="entry name" value="SERINE_THREONINE-PROTEIN KINASE 32B ISOFORM X1"/>
    <property type="match status" value="1"/>
</dbReference>
<feature type="compositionally biased region" description="Polar residues" evidence="7">
    <location>
        <begin position="492"/>
        <end position="502"/>
    </location>
</feature>
<dbReference type="FunFam" id="3.30.200.20:FF:000354">
    <property type="entry name" value="AGC/YANK protein kinase"/>
    <property type="match status" value="1"/>
</dbReference>
<feature type="compositionally biased region" description="Basic and acidic residues" evidence="7">
    <location>
        <begin position="439"/>
        <end position="448"/>
    </location>
</feature>
<feature type="domain" description="Protein kinase" evidence="8">
    <location>
        <begin position="22"/>
        <end position="280"/>
    </location>
</feature>
<dbReference type="AlphaFoldDB" id="A0A0B7NXN2"/>
<dbReference type="Gene3D" id="3.30.200.20">
    <property type="entry name" value="Phosphorylase Kinase, domain 1"/>
    <property type="match status" value="1"/>
</dbReference>
<feature type="region of interest" description="Disordered" evidence="7">
    <location>
        <begin position="439"/>
        <end position="507"/>
    </location>
</feature>
<dbReference type="Pfam" id="PF00069">
    <property type="entry name" value="Pkinase"/>
    <property type="match status" value="1"/>
</dbReference>
<dbReference type="GO" id="GO:0007186">
    <property type="term" value="P:G protein-coupled receptor signaling pathway"/>
    <property type="evidence" value="ECO:0007669"/>
    <property type="project" value="TreeGrafter"/>
</dbReference>
<evidence type="ECO:0000256" key="6">
    <source>
        <dbReference type="PROSITE-ProRule" id="PRU10141"/>
    </source>
</evidence>
<name>A0A0B7NXN2_9FUNG</name>
<dbReference type="FunFam" id="1.10.510.10:FF:000469">
    <property type="entry name" value="Serine/threonine-protein kinase 32B"/>
    <property type="match status" value="1"/>
</dbReference>
<keyword evidence="1" id="KW-0723">Serine/threonine-protein kinase</keyword>
<dbReference type="InterPro" id="IPR000961">
    <property type="entry name" value="AGC-kinase_C"/>
</dbReference>
<keyword evidence="4" id="KW-0418">Kinase</keyword>
<dbReference type="PROSITE" id="PS51285">
    <property type="entry name" value="AGC_KINASE_CTER"/>
    <property type="match status" value="1"/>
</dbReference>
<dbReference type="InterPro" id="IPR011009">
    <property type="entry name" value="Kinase-like_dom_sf"/>
</dbReference>
<dbReference type="GO" id="GO:0001664">
    <property type="term" value="F:G protein-coupled receptor binding"/>
    <property type="evidence" value="ECO:0007669"/>
    <property type="project" value="TreeGrafter"/>
</dbReference>
<dbReference type="Proteomes" id="UP000054107">
    <property type="component" value="Unassembled WGS sequence"/>
</dbReference>
<feature type="compositionally biased region" description="Low complexity" evidence="7">
    <location>
        <begin position="578"/>
        <end position="587"/>
    </location>
</feature>
<dbReference type="GO" id="GO:0009966">
    <property type="term" value="P:regulation of signal transduction"/>
    <property type="evidence" value="ECO:0007669"/>
    <property type="project" value="TreeGrafter"/>
</dbReference>
<dbReference type="PANTHER" id="PTHR24355">
    <property type="entry name" value="G PROTEIN-COUPLED RECEPTOR KINASE/RIBOSOMAL PROTEIN S6 KINASE"/>
    <property type="match status" value="1"/>
</dbReference>
<organism evidence="10 11">
    <name type="scientific">Parasitella parasitica</name>
    <dbReference type="NCBI Taxonomy" id="35722"/>
    <lineage>
        <taxon>Eukaryota</taxon>
        <taxon>Fungi</taxon>
        <taxon>Fungi incertae sedis</taxon>
        <taxon>Mucoromycota</taxon>
        <taxon>Mucoromycotina</taxon>
        <taxon>Mucoromycetes</taxon>
        <taxon>Mucorales</taxon>
        <taxon>Mucorineae</taxon>
        <taxon>Mucoraceae</taxon>
        <taxon>Parasitella</taxon>
    </lineage>
</organism>
<evidence type="ECO:0000259" key="8">
    <source>
        <dbReference type="PROSITE" id="PS50011"/>
    </source>
</evidence>
<feature type="domain" description="AGC-kinase C-terminal" evidence="9">
    <location>
        <begin position="281"/>
        <end position="380"/>
    </location>
</feature>
<evidence type="ECO:0000256" key="3">
    <source>
        <dbReference type="ARBA" id="ARBA00022741"/>
    </source>
</evidence>
<evidence type="ECO:0000256" key="4">
    <source>
        <dbReference type="ARBA" id="ARBA00022777"/>
    </source>
</evidence>
<dbReference type="InterPro" id="IPR000719">
    <property type="entry name" value="Prot_kinase_dom"/>
</dbReference>
<dbReference type="PROSITE" id="PS50011">
    <property type="entry name" value="PROTEIN_KINASE_DOM"/>
    <property type="match status" value="1"/>
</dbReference>
<evidence type="ECO:0000256" key="1">
    <source>
        <dbReference type="ARBA" id="ARBA00022527"/>
    </source>
</evidence>
<evidence type="ECO:0008006" key="12">
    <source>
        <dbReference type="Google" id="ProtNLM"/>
    </source>
</evidence>
<evidence type="ECO:0000256" key="7">
    <source>
        <dbReference type="SAM" id="MobiDB-lite"/>
    </source>
</evidence>
<keyword evidence="3 6" id="KW-0547">Nucleotide-binding</keyword>
<keyword evidence="11" id="KW-1185">Reference proteome</keyword>
<protein>
    <recommendedName>
        <fullName evidence="12">Protein kinase domain-containing protein</fullName>
    </recommendedName>
</protein>
<dbReference type="PROSITE" id="PS00108">
    <property type="entry name" value="PROTEIN_KINASE_ST"/>
    <property type="match status" value="1"/>
</dbReference>
<feature type="region of interest" description="Disordered" evidence="7">
    <location>
        <begin position="575"/>
        <end position="644"/>
    </location>
</feature>
<feature type="binding site" evidence="6">
    <location>
        <position position="51"/>
    </location>
    <ligand>
        <name>ATP</name>
        <dbReference type="ChEBI" id="CHEBI:30616"/>
    </ligand>
</feature>
<evidence type="ECO:0000259" key="9">
    <source>
        <dbReference type="PROSITE" id="PS51285"/>
    </source>
</evidence>
<dbReference type="InterPro" id="IPR008271">
    <property type="entry name" value="Ser/Thr_kinase_AS"/>
</dbReference>
<feature type="compositionally biased region" description="Low complexity" evidence="7">
    <location>
        <begin position="595"/>
        <end position="608"/>
    </location>
</feature>
<dbReference type="OrthoDB" id="354826at2759"/>
<gene>
    <name evidence="10" type="primary">PARPA_14489.1 scaffold 50540</name>
</gene>
<evidence type="ECO:0000313" key="10">
    <source>
        <dbReference type="EMBL" id="CEP20168.1"/>
    </source>
</evidence>
<sequence>MGIVCCKEELLDLEGEVELSHFTLLRSVGKGAFGKVRVVQHKGTKQLYALKYINKTKCIQMKAVENIISERRLLEQISCSLIVNMRYAFQDDDNLFMILDLMLGGDLRFHLDRLGVMPEEYVKFFAAEVAVGLHYLHSLNIVHRDVKPDNILLDEQGHAHLTDFNIATTINNEKPLTAVAGSFAYIAPEVLKKKGYFTSVDWWSLGIVIYELLFGKRPFRGKSNEALQRAILCDDIHFPENHKLSTQAIDFIKCLLTRDIKCRIGVGKQGFQRLTHHPWFHDITWELLELKRVEPPFAPDNKRANFDPTHELEEILLEDNPLKVKRRNPKRSGAAISYATSFKSQATDPNIPEQSPERQRMEEKFLTYDYTKPNENENRRKLIEQRHWAQKMSKTTGEKNAVHPNEVCRQSNYLDQKSAAPLSAEDIFKLDDLARAARTGSAKEKGNEWRPPSGLIADSFPDESPLNPPQAPHSYVEDGGTPSPSRPLPVSSHHNSTPNNEINRLDNTKATTNTTAINTLHIISHNASQEYSDYHVRRSSHDSYRLASSPDNCEYPLIASAAMVGMEYQQHVHYKPNSPSSVSIGSSNAMTLGGNRPRSTRNSSTPRSHGNPLPPPKSLPPPTSLPPPIPSALPPLPAIPKDYI</sequence>
<dbReference type="SMART" id="SM00220">
    <property type="entry name" value="S_TKc"/>
    <property type="match status" value="1"/>
</dbReference>
<dbReference type="EMBL" id="LN734231">
    <property type="protein sequence ID" value="CEP20168.1"/>
    <property type="molecule type" value="Genomic_DNA"/>
</dbReference>
<evidence type="ECO:0000313" key="11">
    <source>
        <dbReference type="Proteomes" id="UP000054107"/>
    </source>
</evidence>
<accession>A0A0B7NXN2</accession>
<dbReference type="GO" id="GO:0004703">
    <property type="term" value="F:G protein-coupled receptor kinase activity"/>
    <property type="evidence" value="ECO:0007669"/>
    <property type="project" value="TreeGrafter"/>
</dbReference>
<dbReference type="Gene3D" id="1.10.510.10">
    <property type="entry name" value="Transferase(Phosphotransferase) domain 1"/>
    <property type="match status" value="1"/>
</dbReference>
<dbReference type="InterPro" id="IPR017441">
    <property type="entry name" value="Protein_kinase_ATP_BS"/>
</dbReference>
<dbReference type="PROSITE" id="PS00107">
    <property type="entry name" value="PROTEIN_KINASE_ATP"/>
    <property type="match status" value="1"/>
</dbReference>
<dbReference type="STRING" id="35722.A0A0B7NXN2"/>
<dbReference type="GO" id="GO:0005524">
    <property type="term" value="F:ATP binding"/>
    <property type="evidence" value="ECO:0007669"/>
    <property type="project" value="UniProtKB-UniRule"/>
</dbReference>
<proteinExistence type="predicted"/>
<dbReference type="SUPFAM" id="SSF56112">
    <property type="entry name" value="Protein kinase-like (PK-like)"/>
    <property type="match status" value="1"/>
</dbReference>
<evidence type="ECO:0000256" key="2">
    <source>
        <dbReference type="ARBA" id="ARBA00022679"/>
    </source>
</evidence>